<dbReference type="PANTHER" id="PTHR16062:SF19">
    <property type="entry name" value="PROTEIN POLYBROMO-1"/>
    <property type="match status" value="1"/>
</dbReference>
<dbReference type="STRING" id="29845.A0A1V6RZW0"/>
<dbReference type="Gene3D" id="1.20.920.10">
    <property type="entry name" value="Bromodomain-like"/>
    <property type="match status" value="1"/>
</dbReference>
<dbReference type="SMART" id="SM00297">
    <property type="entry name" value="BROMO"/>
    <property type="match status" value="1"/>
</dbReference>
<dbReference type="InterPro" id="IPR037382">
    <property type="entry name" value="Rsc/polybromo"/>
</dbReference>
<name>A0A1V6RZW0_9EURO</name>
<dbReference type="GO" id="GO:0006368">
    <property type="term" value="P:transcription elongation by RNA polymerase II"/>
    <property type="evidence" value="ECO:0007669"/>
    <property type="project" value="TreeGrafter"/>
</dbReference>
<keyword evidence="3" id="KW-0156">Chromatin regulator</keyword>
<dbReference type="InterPro" id="IPR001487">
    <property type="entry name" value="Bromodomain"/>
</dbReference>
<dbReference type="OrthoDB" id="6017at2759"/>
<keyword evidence="7" id="KW-0539">Nucleus</keyword>
<feature type="compositionally biased region" description="Polar residues" evidence="9">
    <location>
        <begin position="282"/>
        <end position="347"/>
    </location>
</feature>
<keyword evidence="12" id="KW-1185">Reference proteome</keyword>
<dbReference type="Pfam" id="PF00439">
    <property type="entry name" value="Bromodomain"/>
    <property type="match status" value="1"/>
</dbReference>
<comment type="subcellular location">
    <subcellularLocation>
        <location evidence="1">Nucleus</location>
    </subcellularLocation>
</comment>
<evidence type="ECO:0000256" key="2">
    <source>
        <dbReference type="ARBA" id="ARBA00022737"/>
    </source>
</evidence>
<evidence type="ECO:0000256" key="5">
    <source>
        <dbReference type="ARBA" id="ARBA00023117"/>
    </source>
</evidence>
<keyword evidence="2" id="KW-0677">Repeat</keyword>
<keyword evidence="5 8" id="KW-0103">Bromodomain</keyword>
<dbReference type="CDD" id="cd04369">
    <property type="entry name" value="Bromodomain"/>
    <property type="match status" value="1"/>
</dbReference>
<feature type="domain" description="Bromo" evidence="10">
    <location>
        <begin position="93"/>
        <end position="173"/>
    </location>
</feature>
<keyword evidence="6" id="KW-0804">Transcription</keyword>
<dbReference type="SUPFAM" id="SSF47370">
    <property type="entry name" value="Bromodomain"/>
    <property type="match status" value="1"/>
</dbReference>
<dbReference type="Pfam" id="PF22994">
    <property type="entry name" value="RSC4_Ig_like"/>
    <property type="match status" value="1"/>
</dbReference>
<dbReference type="PROSITE" id="PS50014">
    <property type="entry name" value="BROMODOMAIN_2"/>
    <property type="match status" value="1"/>
</dbReference>
<feature type="region of interest" description="Disordered" evidence="9">
    <location>
        <begin position="226"/>
        <end position="364"/>
    </location>
</feature>
<evidence type="ECO:0000256" key="3">
    <source>
        <dbReference type="ARBA" id="ARBA00022853"/>
    </source>
</evidence>
<dbReference type="EMBL" id="MDYP01000015">
    <property type="protein sequence ID" value="OQE07014.1"/>
    <property type="molecule type" value="Genomic_DNA"/>
</dbReference>
<evidence type="ECO:0000313" key="12">
    <source>
        <dbReference type="Proteomes" id="UP000191518"/>
    </source>
</evidence>
<evidence type="ECO:0000256" key="1">
    <source>
        <dbReference type="ARBA" id="ARBA00004123"/>
    </source>
</evidence>
<dbReference type="PANTHER" id="PTHR16062">
    <property type="entry name" value="SWI/SNF-RELATED"/>
    <property type="match status" value="1"/>
</dbReference>
<reference evidence="12" key="1">
    <citation type="journal article" date="2017" name="Nat. Microbiol.">
        <title>Global analysis of biosynthetic gene clusters reveals vast potential of secondary metabolite production in Penicillium species.</title>
        <authorList>
            <person name="Nielsen J.C."/>
            <person name="Grijseels S."/>
            <person name="Prigent S."/>
            <person name="Ji B."/>
            <person name="Dainat J."/>
            <person name="Nielsen K.F."/>
            <person name="Frisvad J.C."/>
            <person name="Workman M."/>
            <person name="Nielsen J."/>
        </authorList>
    </citation>
    <scope>NUCLEOTIDE SEQUENCE [LARGE SCALE GENOMIC DNA]</scope>
    <source>
        <strain evidence="12">IBT 29486</strain>
    </source>
</reference>
<dbReference type="GO" id="GO:0003682">
    <property type="term" value="F:chromatin binding"/>
    <property type="evidence" value="ECO:0007669"/>
    <property type="project" value="TreeGrafter"/>
</dbReference>
<feature type="compositionally biased region" description="Basic and acidic residues" evidence="9">
    <location>
        <begin position="236"/>
        <end position="258"/>
    </location>
</feature>
<comment type="caution">
    <text evidence="11">The sequence shown here is derived from an EMBL/GenBank/DDBJ whole genome shotgun (WGS) entry which is preliminary data.</text>
</comment>
<evidence type="ECO:0000256" key="7">
    <source>
        <dbReference type="ARBA" id="ARBA00023242"/>
    </source>
</evidence>
<evidence type="ECO:0000259" key="10">
    <source>
        <dbReference type="PROSITE" id="PS50014"/>
    </source>
</evidence>
<accession>A0A1V6RZW0</accession>
<evidence type="ECO:0000256" key="6">
    <source>
        <dbReference type="ARBA" id="ARBA00023163"/>
    </source>
</evidence>
<gene>
    <name evidence="11" type="ORF">PENVUL_c015G02177</name>
</gene>
<evidence type="ECO:0000256" key="4">
    <source>
        <dbReference type="ARBA" id="ARBA00023015"/>
    </source>
</evidence>
<dbReference type="InterPro" id="IPR054551">
    <property type="entry name" value="RSC4_Ig-like"/>
</dbReference>
<organism evidence="11 12">
    <name type="scientific">Penicillium vulpinum</name>
    <dbReference type="NCBI Taxonomy" id="29845"/>
    <lineage>
        <taxon>Eukaryota</taxon>
        <taxon>Fungi</taxon>
        <taxon>Dikarya</taxon>
        <taxon>Ascomycota</taxon>
        <taxon>Pezizomycotina</taxon>
        <taxon>Eurotiomycetes</taxon>
        <taxon>Eurotiomycetidae</taxon>
        <taxon>Eurotiales</taxon>
        <taxon>Aspergillaceae</taxon>
        <taxon>Penicillium</taxon>
    </lineage>
</organism>
<evidence type="ECO:0000313" key="11">
    <source>
        <dbReference type="EMBL" id="OQE07014.1"/>
    </source>
</evidence>
<feature type="region of interest" description="Disordered" evidence="9">
    <location>
        <begin position="1"/>
        <end position="75"/>
    </location>
</feature>
<feature type="compositionally biased region" description="Basic and acidic residues" evidence="9">
    <location>
        <begin position="34"/>
        <end position="44"/>
    </location>
</feature>
<dbReference type="AlphaFoldDB" id="A0A1V6RZW0"/>
<keyword evidence="4" id="KW-0805">Transcription regulation</keyword>
<evidence type="ECO:0000256" key="9">
    <source>
        <dbReference type="SAM" id="MobiDB-lite"/>
    </source>
</evidence>
<dbReference type="Proteomes" id="UP000191518">
    <property type="component" value="Unassembled WGS sequence"/>
</dbReference>
<dbReference type="InterPro" id="IPR036427">
    <property type="entry name" value="Bromodomain-like_sf"/>
</dbReference>
<feature type="compositionally biased region" description="Acidic residues" evidence="9">
    <location>
        <begin position="45"/>
        <end position="72"/>
    </location>
</feature>
<protein>
    <recommendedName>
        <fullName evidence="10">Bromo domain-containing protein</fullName>
    </recommendedName>
</protein>
<sequence length="503" mass="55227">MTSKRRAAAAGSPDMKFRRTKRRKVSDDDIIPEESNRASSHLDSEPPDEADQTPDSQAESEAEAESEVDFEGDSLQTAQDKIMSELTRLKDSDGEDVSYPFIGKPDRNLYRDYYEIIQHPVSLRSIQKRVRGTDSRKNSSRKTAYPTWESFEEEVSYVWRNAREYNEDDSDIAILAGVLEEHFHRRVAEAKKLVPNPPQVDGTPEISRIKLKVGTPVPQTAQRLTLKMPGQSSDTISKDDGQPSDETSKIESQGHKQDIAGAGLAGQEISRSSRGWSLGGQLDSSRTSKTTTPSVSEQQQNGSTSAQGLPSSATNATALAMSTSQNAPNASSFDASSDVTRYSSSGSAHAPYQPHFSSSPMDSILRRSGQEPRMALIRNVRILTHASLSLQHDFCLDIPPSSILSQQNITVHLPPSHNVLTVRPRLAPSTTQRQVKMVALMGIQRLHSSGDANTHSYDIHLHPGMTKVDLEAIAGPARGVPKSGPPGSDVDYERVTLFFNLLR</sequence>
<dbReference type="GO" id="GO:0006338">
    <property type="term" value="P:chromatin remodeling"/>
    <property type="evidence" value="ECO:0007669"/>
    <property type="project" value="InterPro"/>
</dbReference>
<evidence type="ECO:0000256" key="8">
    <source>
        <dbReference type="PROSITE-ProRule" id="PRU00035"/>
    </source>
</evidence>
<proteinExistence type="predicted"/>
<dbReference type="GO" id="GO:0016586">
    <property type="term" value="C:RSC-type complex"/>
    <property type="evidence" value="ECO:0007669"/>
    <property type="project" value="InterPro"/>
</dbReference>